<reference evidence="5 6" key="1">
    <citation type="submission" date="2019-09" db="EMBL/GenBank/DDBJ databases">
        <title>Genomes of Cryomorphaceae.</title>
        <authorList>
            <person name="Bowman J.P."/>
        </authorList>
    </citation>
    <scope>NUCLEOTIDE SEQUENCE [LARGE SCALE GENOMIC DNA]</scope>
    <source>
        <strain evidence="5 6">KCTC 52047</strain>
    </source>
</reference>
<evidence type="ECO:0000259" key="4">
    <source>
        <dbReference type="PROSITE" id="PS51918"/>
    </source>
</evidence>
<name>A0A6N6M3Y3_9FLAO</name>
<accession>A0A6N6M3Y3</accession>
<proteinExistence type="predicted"/>
<dbReference type="PROSITE" id="PS51918">
    <property type="entry name" value="RADICAL_SAM"/>
    <property type="match status" value="1"/>
</dbReference>
<dbReference type="SFLD" id="SFLDS00029">
    <property type="entry name" value="Radical_SAM"/>
    <property type="match status" value="1"/>
</dbReference>
<dbReference type="Pfam" id="PF04055">
    <property type="entry name" value="Radical_SAM"/>
    <property type="match status" value="1"/>
</dbReference>
<keyword evidence="6" id="KW-1185">Reference proteome</keyword>
<dbReference type="GO" id="GO:0051536">
    <property type="term" value="F:iron-sulfur cluster binding"/>
    <property type="evidence" value="ECO:0007669"/>
    <property type="project" value="UniProtKB-KW"/>
</dbReference>
<dbReference type="SFLD" id="SFLDG01084">
    <property type="entry name" value="Uncharacterised_Radical_SAM_Su"/>
    <property type="match status" value="1"/>
</dbReference>
<dbReference type="OrthoDB" id="9785699at2"/>
<dbReference type="InterPro" id="IPR040086">
    <property type="entry name" value="MJ0683-like"/>
</dbReference>
<dbReference type="SUPFAM" id="SSF102114">
    <property type="entry name" value="Radical SAM enzymes"/>
    <property type="match status" value="1"/>
</dbReference>
<evidence type="ECO:0000256" key="2">
    <source>
        <dbReference type="ARBA" id="ARBA00023004"/>
    </source>
</evidence>
<dbReference type="InterPro" id="IPR058240">
    <property type="entry name" value="rSAM_sf"/>
</dbReference>
<dbReference type="Gene3D" id="3.80.30.30">
    <property type="match status" value="1"/>
</dbReference>
<dbReference type="EMBL" id="WACR01000012">
    <property type="protein sequence ID" value="KAB1062166.1"/>
    <property type="molecule type" value="Genomic_DNA"/>
</dbReference>
<dbReference type="PANTHER" id="PTHR43432:SF3">
    <property type="entry name" value="SLR0285 PROTEIN"/>
    <property type="match status" value="1"/>
</dbReference>
<sequence length="359" mass="41490">MTVKNQKFKRRGAHIAPNNRFEKYQRFTDNEFLELCHKEDEWEGDDKTQFIEVFPKSIVNKVNSPDIGHGYSMNPYQGCEHGCIYCYARNSHEYWGYSAGSDFERKVLVKKNAADLLQQKFKSKSWKPTPIMLSGNTDCYQPAEARFKLTREILKVCLKHRHPVGIITKNALVLRDLDLLEELNYHQLVHVSVSITSLDDDLRKKLEPRTASVHRRLQTVRRLSACNIPVNVMLAPIIPGINGHELISLVKKVGEAGAANINYLVVRLNGHNGVLFTNWLKQHYPDRQRKVLNQVKELHGGKVNDSRYGTRMKGEGTWAHEIKKQFEVAKSMYLQKKSYPDYNCSAFRRLDSDQLSLFE</sequence>
<evidence type="ECO:0000313" key="5">
    <source>
        <dbReference type="EMBL" id="KAB1062166.1"/>
    </source>
</evidence>
<organism evidence="5 6">
    <name type="scientific">Salibacter halophilus</name>
    <dbReference type="NCBI Taxonomy" id="1803916"/>
    <lineage>
        <taxon>Bacteria</taxon>
        <taxon>Pseudomonadati</taxon>
        <taxon>Bacteroidota</taxon>
        <taxon>Flavobacteriia</taxon>
        <taxon>Flavobacteriales</taxon>
        <taxon>Salibacteraceae</taxon>
        <taxon>Salibacter</taxon>
    </lineage>
</organism>
<feature type="domain" description="Radical SAM core" evidence="4">
    <location>
        <begin position="65"/>
        <end position="302"/>
    </location>
</feature>
<comment type="caution">
    <text evidence="5">The sequence shown here is derived from an EMBL/GenBank/DDBJ whole genome shotgun (WGS) entry which is preliminary data.</text>
</comment>
<dbReference type="SMART" id="SM00729">
    <property type="entry name" value="Elp3"/>
    <property type="match status" value="1"/>
</dbReference>
<dbReference type="AlphaFoldDB" id="A0A6N6M3Y3"/>
<dbReference type="NCBIfam" id="NF033668">
    <property type="entry name" value="rSAM_PA0069"/>
    <property type="match status" value="1"/>
</dbReference>
<evidence type="ECO:0000313" key="6">
    <source>
        <dbReference type="Proteomes" id="UP000435357"/>
    </source>
</evidence>
<dbReference type="InterPro" id="IPR007197">
    <property type="entry name" value="rSAM"/>
</dbReference>
<keyword evidence="1" id="KW-0479">Metal-binding</keyword>
<evidence type="ECO:0000256" key="3">
    <source>
        <dbReference type="ARBA" id="ARBA00023014"/>
    </source>
</evidence>
<dbReference type="GO" id="GO:0046872">
    <property type="term" value="F:metal ion binding"/>
    <property type="evidence" value="ECO:0007669"/>
    <property type="project" value="UniProtKB-KW"/>
</dbReference>
<keyword evidence="2" id="KW-0408">Iron</keyword>
<evidence type="ECO:0000256" key="1">
    <source>
        <dbReference type="ARBA" id="ARBA00022723"/>
    </source>
</evidence>
<protein>
    <submittedName>
        <fullName evidence="5">PA0069 family radical SAM protein</fullName>
    </submittedName>
</protein>
<dbReference type="GO" id="GO:0003824">
    <property type="term" value="F:catalytic activity"/>
    <property type="evidence" value="ECO:0007669"/>
    <property type="project" value="InterPro"/>
</dbReference>
<keyword evidence="3" id="KW-0411">Iron-sulfur</keyword>
<dbReference type="InterPro" id="IPR006638">
    <property type="entry name" value="Elp3/MiaA/NifB-like_rSAM"/>
</dbReference>
<gene>
    <name evidence="5" type="ORF">F3059_12415</name>
</gene>
<dbReference type="PANTHER" id="PTHR43432">
    <property type="entry name" value="SLR0285 PROTEIN"/>
    <property type="match status" value="1"/>
</dbReference>
<dbReference type="Proteomes" id="UP000435357">
    <property type="component" value="Unassembled WGS sequence"/>
</dbReference>